<proteinExistence type="predicted"/>
<dbReference type="InterPro" id="IPR050270">
    <property type="entry name" value="DegV_domain_contain"/>
</dbReference>
<protein>
    <submittedName>
        <fullName evidence="2">DegV family protein</fullName>
    </submittedName>
</protein>
<dbReference type="Pfam" id="PF02645">
    <property type="entry name" value="DegV"/>
    <property type="match status" value="1"/>
</dbReference>
<gene>
    <name evidence="2" type="ORF">ACFFIX_09540</name>
</gene>
<evidence type="ECO:0000256" key="1">
    <source>
        <dbReference type="ARBA" id="ARBA00023121"/>
    </source>
</evidence>
<dbReference type="InterPro" id="IPR043168">
    <property type="entry name" value="DegV_C"/>
</dbReference>
<dbReference type="PROSITE" id="PS51482">
    <property type="entry name" value="DEGV"/>
    <property type="match status" value="1"/>
</dbReference>
<dbReference type="Proteomes" id="UP001589854">
    <property type="component" value="Unassembled WGS sequence"/>
</dbReference>
<dbReference type="NCBIfam" id="TIGR00762">
    <property type="entry name" value="DegV"/>
    <property type="match status" value="1"/>
</dbReference>
<dbReference type="SUPFAM" id="SSF82549">
    <property type="entry name" value="DAK1/DegV-like"/>
    <property type="match status" value="1"/>
</dbReference>
<sequence length="280" mass="31725">MSRKIAWVTDSTIYLDEELKSNPDVYCVPMIVCVGEEQYEDGIDITMDDLFEKMRNSSLTVTTSQPSPGQFITLFKKLEEGYDEIVGLFVSSDLSGTFSSAKQAVEHTKIPVHIIDSRILSYPLTKLLKYAISLREKEIATISILEQVEQRINQHETYVLIGDLKQLHRSGRMSGTQFYLGSLLKIKPVISVADGKLSVIEKARSEKRAQDFILNKIRDARTQHSIKEVAILYSLNQEKSLEFQSYIKQQVEEIEVHLLPLCTTIAVHTGEDVVGISWVL</sequence>
<dbReference type="PANTHER" id="PTHR33434:SF2">
    <property type="entry name" value="FATTY ACID-BINDING PROTEIN TM_1468"/>
    <property type="match status" value="1"/>
</dbReference>
<evidence type="ECO:0000313" key="2">
    <source>
        <dbReference type="EMBL" id="MFC0271698.1"/>
    </source>
</evidence>
<reference evidence="2 3" key="1">
    <citation type="submission" date="2024-09" db="EMBL/GenBank/DDBJ databases">
        <authorList>
            <person name="Sun Q."/>
            <person name="Mori K."/>
        </authorList>
    </citation>
    <scope>NUCLEOTIDE SEQUENCE [LARGE SCALE GENOMIC DNA]</scope>
    <source>
        <strain evidence="2 3">CCM 7228</strain>
    </source>
</reference>
<organism evidence="2 3">
    <name type="scientific">Metabacillus herbersteinensis</name>
    <dbReference type="NCBI Taxonomy" id="283816"/>
    <lineage>
        <taxon>Bacteria</taxon>
        <taxon>Bacillati</taxon>
        <taxon>Bacillota</taxon>
        <taxon>Bacilli</taxon>
        <taxon>Bacillales</taxon>
        <taxon>Bacillaceae</taxon>
        <taxon>Metabacillus</taxon>
    </lineage>
</organism>
<dbReference type="EMBL" id="JBHLVO010000005">
    <property type="protein sequence ID" value="MFC0271698.1"/>
    <property type="molecule type" value="Genomic_DNA"/>
</dbReference>
<comment type="caution">
    <text evidence="2">The sequence shown here is derived from an EMBL/GenBank/DDBJ whole genome shotgun (WGS) entry which is preliminary data.</text>
</comment>
<accession>A0ABV6GDE1</accession>
<dbReference type="Gene3D" id="3.30.1180.10">
    <property type="match status" value="1"/>
</dbReference>
<dbReference type="InterPro" id="IPR003797">
    <property type="entry name" value="DegV"/>
</dbReference>
<keyword evidence="1" id="KW-0446">Lipid-binding</keyword>
<dbReference type="Gene3D" id="3.40.50.10170">
    <property type="match status" value="1"/>
</dbReference>
<dbReference type="RefSeq" id="WP_378933047.1">
    <property type="nucleotide sequence ID" value="NZ_JBHLVO010000005.1"/>
</dbReference>
<dbReference type="PANTHER" id="PTHR33434">
    <property type="entry name" value="DEGV DOMAIN-CONTAINING PROTEIN DR_1986-RELATED"/>
    <property type="match status" value="1"/>
</dbReference>
<keyword evidence="3" id="KW-1185">Reference proteome</keyword>
<evidence type="ECO:0000313" key="3">
    <source>
        <dbReference type="Proteomes" id="UP001589854"/>
    </source>
</evidence>
<name>A0ABV6GDE1_9BACI</name>